<reference evidence="2" key="2">
    <citation type="submission" date="2012-12" db="EMBL/GenBank/DDBJ databases">
        <authorList>
            <person name="Gao Y.W."/>
            <person name="Fan S.T."/>
            <person name="Sun H.T."/>
            <person name="Wang Z."/>
            <person name="Gao X.L."/>
            <person name="Li Y.G."/>
            <person name="Wang T.C."/>
            <person name="Zhang K."/>
            <person name="Xu W.W."/>
            <person name="Yu Z.J."/>
            <person name="Xia X.Z."/>
        </authorList>
    </citation>
    <scope>NUCLEOTIDE SEQUENCE</scope>
    <source>
        <strain evidence="2">FR3</strain>
    </source>
</reference>
<dbReference type="AlphaFoldDB" id="A0A0J9XNB6"/>
<dbReference type="EMBL" id="LN856498">
    <property type="protein sequence ID" value="CDP91659.1"/>
    <property type="molecule type" value="Genomic_DNA"/>
</dbReference>
<gene>
    <name evidence="2 3" type="ORF">Bm14124</name>
    <name evidence="2" type="ORF">BM_Bm14124</name>
</gene>
<evidence type="ECO:0000313" key="2">
    <source>
        <dbReference type="EMBL" id="CDP91659.1"/>
    </source>
</evidence>
<evidence type="ECO:0000313" key="3">
    <source>
        <dbReference type="WormBase" id="Bm14124"/>
    </source>
</evidence>
<name>A0A0J9XNB6_BRUMA</name>
<dbReference type="WormBase" id="Bm14124">
    <property type="protein sequence ID" value="BM41947"/>
    <property type="gene ID" value="WBGene00234385"/>
</dbReference>
<reference evidence="2" key="1">
    <citation type="journal article" date="2007" name="Science">
        <title>Draft genome of the filarial nematode parasite Brugia malayi.</title>
        <authorList>
            <person name="Ghedin E."/>
            <person name="Wang S."/>
            <person name="Spiro D."/>
            <person name="Caler E."/>
            <person name="Zhao Q."/>
            <person name="Crabtree J."/>
            <person name="Allen J.E."/>
            <person name="Delcher A.L."/>
            <person name="Guiliano D.B."/>
            <person name="Miranda-Saavedra D."/>
            <person name="Angiuoli S.V."/>
            <person name="Creasy T."/>
            <person name="Amedeo P."/>
            <person name="Haas B."/>
            <person name="El-Sayed N.M."/>
            <person name="Wortman J.R."/>
            <person name="Feldblyum T."/>
            <person name="Tallon L."/>
            <person name="Schatz M."/>
            <person name="Shumway M."/>
            <person name="Koo H."/>
            <person name="Salzberg S.L."/>
            <person name="Schobel S."/>
            <person name="Pertea M."/>
            <person name="Pop M."/>
            <person name="White O."/>
            <person name="Barton G.J."/>
            <person name="Carlow C.K."/>
            <person name="Crawford M.J."/>
            <person name="Daub J."/>
            <person name="Dimmic M.W."/>
            <person name="Estes C.F."/>
            <person name="Foster J.M."/>
            <person name="Ganatra M."/>
            <person name="Gregory W.F."/>
            <person name="Johnson N.M."/>
            <person name="Jin J."/>
            <person name="Komuniecki R."/>
            <person name="Korf I."/>
            <person name="Kumar S."/>
            <person name="Laney S."/>
            <person name="Li B.W."/>
            <person name="Li W."/>
            <person name="Lindblom T.H."/>
            <person name="Lustigman S."/>
            <person name="Ma D."/>
            <person name="Maina C.V."/>
            <person name="Martin D.M."/>
            <person name="McCarter J.P."/>
            <person name="McReynolds L."/>
            <person name="Mitreva M."/>
            <person name="Nutman T.B."/>
            <person name="Parkinson J."/>
            <person name="Peregrin-Alvarez J.M."/>
            <person name="Poole C."/>
            <person name="Ren Q."/>
            <person name="Saunders L."/>
            <person name="Sluder A.E."/>
            <person name="Smith K."/>
            <person name="Stanke M."/>
            <person name="Unnasch T.R."/>
            <person name="Ware J."/>
            <person name="Wei A.D."/>
            <person name="Weil G."/>
            <person name="Williams D.J."/>
            <person name="Zhang Y."/>
            <person name="Williams S.A."/>
            <person name="Fraser-Liggett C."/>
            <person name="Slatko B."/>
            <person name="Blaxter M.L."/>
            <person name="Scott A.L."/>
        </authorList>
    </citation>
    <scope>NUCLEOTIDE SEQUENCE</scope>
    <source>
        <strain evidence="2">FR3</strain>
    </source>
</reference>
<evidence type="ECO:0000256" key="1">
    <source>
        <dbReference type="SAM" id="MobiDB-lite"/>
    </source>
</evidence>
<sequence>MHTDWLSISSIFHTFSILSKQTLQRRKKAKIDRSNQIKNRNASGSPA</sequence>
<organism evidence="2">
    <name type="scientific">Brugia malayi</name>
    <name type="common">Filarial nematode worm</name>
    <dbReference type="NCBI Taxonomy" id="6279"/>
    <lineage>
        <taxon>Eukaryota</taxon>
        <taxon>Metazoa</taxon>
        <taxon>Ecdysozoa</taxon>
        <taxon>Nematoda</taxon>
        <taxon>Chromadorea</taxon>
        <taxon>Rhabditida</taxon>
        <taxon>Spirurina</taxon>
        <taxon>Spiruromorpha</taxon>
        <taxon>Filarioidea</taxon>
        <taxon>Onchocercidae</taxon>
        <taxon>Brugia</taxon>
    </lineage>
</organism>
<feature type="region of interest" description="Disordered" evidence="1">
    <location>
        <begin position="23"/>
        <end position="47"/>
    </location>
</feature>
<proteinExistence type="predicted"/>
<protein>
    <submittedName>
        <fullName evidence="2">Bm14124</fullName>
    </submittedName>
</protein>
<feature type="compositionally biased region" description="Polar residues" evidence="1">
    <location>
        <begin position="34"/>
        <end position="47"/>
    </location>
</feature>
<accession>A0A0J9XNB6</accession>